<evidence type="ECO:0000256" key="9">
    <source>
        <dbReference type="ARBA" id="ARBA00023328"/>
    </source>
</evidence>
<evidence type="ECO:0000313" key="13">
    <source>
        <dbReference type="Proteomes" id="UP000290189"/>
    </source>
</evidence>
<organism evidence="10 12">
    <name type="scientific">Plasmodiophora brassicae</name>
    <name type="common">Clubroot disease agent</name>
    <dbReference type="NCBI Taxonomy" id="37360"/>
    <lineage>
        <taxon>Eukaryota</taxon>
        <taxon>Sar</taxon>
        <taxon>Rhizaria</taxon>
        <taxon>Endomyxa</taxon>
        <taxon>Phytomyxea</taxon>
        <taxon>Plasmodiophorida</taxon>
        <taxon>Plasmodiophoridae</taxon>
        <taxon>Plasmodiophora</taxon>
    </lineage>
</organism>
<keyword evidence="3" id="KW-0158">Chromosome</keyword>
<protein>
    <submittedName>
        <fullName evidence="10">Uncharacterized protein</fullName>
    </submittedName>
</protein>
<accession>A0A0G4J3H6</accession>
<reference evidence="10 12" key="1">
    <citation type="submission" date="2015-02" db="EMBL/GenBank/DDBJ databases">
        <authorList>
            <person name="Chooi Y.-H."/>
        </authorList>
    </citation>
    <scope>NUCLEOTIDE SEQUENCE [LARGE SCALE GENOMIC DNA]</scope>
    <source>
        <strain evidence="10">E3</strain>
    </source>
</reference>
<dbReference type="Pfam" id="PF03980">
    <property type="entry name" value="Nnf1"/>
    <property type="match status" value="1"/>
</dbReference>
<evidence type="ECO:0000256" key="5">
    <source>
        <dbReference type="ARBA" id="ARBA00022776"/>
    </source>
</evidence>
<geneLocation type="mitochondrion" evidence="11"/>
<dbReference type="InterPro" id="IPR007128">
    <property type="entry name" value="PMF1/Nnf1"/>
</dbReference>
<keyword evidence="4" id="KW-0132">Cell division</keyword>
<evidence type="ECO:0000256" key="6">
    <source>
        <dbReference type="ARBA" id="ARBA00022838"/>
    </source>
</evidence>
<evidence type="ECO:0000256" key="1">
    <source>
        <dbReference type="ARBA" id="ARBA00004123"/>
    </source>
</evidence>
<proteinExistence type="predicted"/>
<dbReference type="Proteomes" id="UP000039324">
    <property type="component" value="Unassembled WGS sequence"/>
</dbReference>
<evidence type="ECO:0000313" key="12">
    <source>
        <dbReference type="Proteomes" id="UP000039324"/>
    </source>
</evidence>
<dbReference type="GO" id="GO:0051301">
    <property type="term" value="P:cell division"/>
    <property type="evidence" value="ECO:0007669"/>
    <property type="project" value="UniProtKB-KW"/>
</dbReference>
<gene>
    <name evidence="10" type="ORF">PBRA_002423</name>
    <name evidence="11" type="ORF">PLBR_LOCUS867</name>
</gene>
<sequence>MRAYRTGSCTRLTWKASVEHDLSQATRPAKRCPGLPAARSLRCPNQRVSSQDRVGVRVMEIERNVGDGAAMGDAVHVDAGNDEGGCVSRRATRFQALLDRALTESFAPEPVVAAKEGDDTLGDSTLLRNLTTHMLRAVHDNVKCEIEHIVTSCSLPSKLQKLDRLEEVQPVRMDGRRVSAPLPESVASLVTSARINVKSNAVAELRKQVEAIETSNADLRRRVTERINDRNATLAVFREAARS</sequence>
<dbReference type="GO" id="GO:0005634">
    <property type="term" value="C:nucleus"/>
    <property type="evidence" value="ECO:0007669"/>
    <property type="project" value="UniProtKB-SubCell"/>
</dbReference>
<reference evidence="11 13" key="2">
    <citation type="submission" date="2018-03" db="EMBL/GenBank/DDBJ databases">
        <authorList>
            <person name="Fogelqvist J."/>
        </authorList>
    </citation>
    <scope>NUCLEOTIDE SEQUENCE [LARGE SCALE GENOMIC DNA]</scope>
</reference>
<evidence type="ECO:0000313" key="11">
    <source>
        <dbReference type="EMBL" id="SPQ93652.1"/>
    </source>
</evidence>
<keyword evidence="7" id="KW-0539">Nucleus</keyword>
<dbReference type="EMBL" id="OVEO01000001">
    <property type="protein sequence ID" value="SPQ93652.1"/>
    <property type="molecule type" value="Genomic_DNA"/>
</dbReference>
<keyword evidence="9" id="KW-0137">Centromere</keyword>
<evidence type="ECO:0000256" key="4">
    <source>
        <dbReference type="ARBA" id="ARBA00022618"/>
    </source>
</evidence>
<name>A0A0G4J3H6_PLABS</name>
<evidence type="ECO:0000256" key="3">
    <source>
        <dbReference type="ARBA" id="ARBA00022454"/>
    </source>
</evidence>
<keyword evidence="5" id="KW-0498">Mitosis</keyword>
<dbReference type="GO" id="GO:0000444">
    <property type="term" value="C:MIS12/MIND type complex"/>
    <property type="evidence" value="ECO:0007669"/>
    <property type="project" value="InterPro"/>
</dbReference>
<keyword evidence="12" id="KW-1185">Reference proteome</keyword>
<keyword evidence="8" id="KW-0131">Cell cycle</keyword>
<dbReference type="EMBL" id="CDSF01000122">
    <property type="protein sequence ID" value="CEP02158.1"/>
    <property type="molecule type" value="Genomic_DNA"/>
</dbReference>
<evidence type="ECO:0000256" key="8">
    <source>
        <dbReference type="ARBA" id="ARBA00023306"/>
    </source>
</evidence>
<dbReference type="AlphaFoldDB" id="A0A0G4J3H6"/>
<dbReference type="Proteomes" id="UP000290189">
    <property type="component" value="Unassembled WGS sequence"/>
</dbReference>
<evidence type="ECO:0000256" key="7">
    <source>
        <dbReference type="ARBA" id="ARBA00023242"/>
    </source>
</evidence>
<evidence type="ECO:0000313" key="10">
    <source>
        <dbReference type="EMBL" id="CEP02158.1"/>
    </source>
</evidence>
<evidence type="ECO:0000256" key="2">
    <source>
        <dbReference type="ARBA" id="ARBA00004629"/>
    </source>
</evidence>
<comment type="subcellular location">
    <subcellularLocation>
        <location evidence="2">Chromosome</location>
        <location evidence="2">Centromere</location>
        <location evidence="2">Kinetochore</location>
    </subcellularLocation>
    <subcellularLocation>
        <location evidence="1">Nucleus</location>
    </subcellularLocation>
</comment>
<keyword evidence="6" id="KW-0995">Kinetochore</keyword>
<keyword evidence="11" id="KW-0496">Mitochondrion</keyword>